<keyword evidence="1" id="KW-0732">Signal</keyword>
<gene>
    <name evidence="2" type="ORF">BKA55DRAFT_686384</name>
</gene>
<proteinExistence type="predicted"/>
<name>A0A9P9KKS8_FUSRE</name>
<evidence type="ECO:0000256" key="1">
    <source>
        <dbReference type="SAM" id="SignalP"/>
    </source>
</evidence>
<evidence type="ECO:0000313" key="2">
    <source>
        <dbReference type="EMBL" id="KAH7260805.1"/>
    </source>
</evidence>
<accession>A0A9P9KKS8</accession>
<comment type="caution">
    <text evidence="2">The sequence shown here is derived from an EMBL/GenBank/DDBJ whole genome shotgun (WGS) entry which is preliminary data.</text>
</comment>
<sequence length="154" mass="17631">MKLAHVLSLLALIGPIACDKKYLWPPKEVVRPTKEEIISREAWLDTLRNITAACEKVVVESRRPEAQFDEQLNLHVVGVQKATAKAANRFLADRDPMVYEYNFSKRCQNDTRIEAPPLPKVEFMREHLMKTAKAYMNIEEYCKSKGLETPSVVA</sequence>
<protein>
    <submittedName>
        <fullName evidence="2">Uncharacterized protein</fullName>
    </submittedName>
</protein>
<dbReference type="EMBL" id="JAGMUX010000004">
    <property type="protein sequence ID" value="KAH7260805.1"/>
    <property type="molecule type" value="Genomic_DNA"/>
</dbReference>
<dbReference type="OrthoDB" id="4979105at2759"/>
<dbReference type="RefSeq" id="XP_046052682.1">
    <property type="nucleotide sequence ID" value="XM_046198934.1"/>
</dbReference>
<feature type="signal peptide" evidence="1">
    <location>
        <begin position="1"/>
        <end position="18"/>
    </location>
</feature>
<feature type="chain" id="PRO_5040376823" evidence="1">
    <location>
        <begin position="19"/>
        <end position="154"/>
    </location>
</feature>
<dbReference type="Proteomes" id="UP000720189">
    <property type="component" value="Unassembled WGS sequence"/>
</dbReference>
<dbReference type="AlphaFoldDB" id="A0A9P9KKS8"/>
<organism evidence="2 3">
    <name type="scientific">Fusarium redolens</name>
    <dbReference type="NCBI Taxonomy" id="48865"/>
    <lineage>
        <taxon>Eukaryota</taxon>
        <taxon>Fungi</taxon>
        <taxon>Dikarya</taxon>
        <taxon>Ascomycota</taxon>
        <taxon>Pezizomycotina</taxon>
        <taxon>Sordariomycetes</taxon>
        <taxon>Hypocreomycetidae</taxon>
        <taxon>Hypocreales</taxon>
        <taxon>Nectriaceae</taxon>
        <taxon>Fusarium</taxon>
        <taxon>Fusarium redolens species complex</taxon>
    </lineage>
</organism>
<keyword evidence="3" id="KW-1185">Reference proteome</keyword>
<dbReference type="GeneID" id="70228888"/>
<reference evidence="2" key="1">
    <citation type="journal article" date="2021" name="Nat. Commun.">
        <title>Genetic determinants of endophytism in the Arabidopsis root mycobiome.</title>
        <authorList>
            <person name="Mesny F."/>
            <person name="Miyauchi S."/>
            <person name="Thiergart T."/>
            <person name="Pickel B."/>
            <person name="Atanasova L."/>
            <person name="Karlsson M."/>
            <person name="Huettel B."/>
            <person name="Barry K.W."/>
            <person name="Haridas S."/>
            <person name="Chen C."/>
            <person name="Bauer D."/>
            <person name="Andreopoulos W."/>
            <person name="Pangilinan J."/>
            <person name="LaButti K."/>
            <person name="Riley R."/>
            <person name="Lipzen A."/>
            <person name="Clum A."/>
            <person name="Drula E."/>
            <person name="Henrissat B."/>
            <person name="Kohler A."/>
            <person name="Grigoriev I.V."/>
            <person name="Martin F.M."/>
            <person name="Hacquard S."/>
        </authorList>
    </citation>
    <scope>NUCLEOTIDE SEQUENCE</scope>
    <source>
        <strain evidence="2">MPI-CAGE-AT-0023</strain>
    </source>
</reference>
<evidence type="ECO:0000313" key="3">
    <source>
        <dbReference type="Proteomes" id="UP000720189"/>
    </source>
</evidence>